<feature type="transmembrane region" description="Helical" evidence="1">
    <location>
        <begin position="31"/>
        <end position="51"/>
    </location>
</feature>
<keyword evidence="1" id="KW-0472">Membrane</keyword>
<keyword evidence="1" id="KW-1133">Transmembrane helix</keyword>
<organism evidence="2 3">
    <name type="scientific">Pichia membranifaciens NRRL Y-2026</name>
    <dbReference type="NCBI Taxonomy" id="763406"/>
    <lineage>
        <taxon>Eukaryota</taxon>
        <taxon>Fungi</taxon>
        <taxon>Dikarya</taxon>
        <taxon>Ascomycota</taxon>
        <taxon>Saccharomycotina</taxon>
        <taxon>Pichiomycetes</taxon>
        <taxon>Pichiales</taxon>
        <taxon>Pichiaceae</taxon>
        <taxon>Pichia</taxon>
    </lineage>
</organism>
<dbReference type="AlphaFoldDB" id="A0A1E3NGN2"/>
<dbReference type="RefSeq" id="XP_019016385.1">
    <property type="nucleotide sequence ID" value="XM_019164660.1"/>
</dbReference>
<dbReference type="EMBL" id="KV454005">
    <property type="protein sequence ID" value="ODQ45272.1"/>
    <property type="molecule type" value="Genomic_DNA"/>
</dbReference>
<accession>A0A1E3NGN2</accession>
<gene>
    <name evidence="2" type="ORF">PICMEDRAFT_74043</name>
</gene>
<evidence type="ECO:0008006" key="4">
    <source>
        <dbReference type="Google" id="ProtNLM"/>
    </source>
</evidence>
<sequence length="273" mass="31438">MSKIPVIAFPEDSVLAPLRSPTHPVVRYVRVLSRTTLLATLVIFFIAKYVIGPALSTTLKRRFELQNSAYVQLKALHNRLKKSVKNPPCINVSYNGKTLVDRTVSSDDIIVEEMKQYDTEQFNKDSLGSFYKPKSKFDGSGKGVRFSEDAKMESDHSTFNELNCKINHSSSRLTQSLQTLRDRLKELKVPEYTQLSNSGYSHGDRDMNSLLYQIRQFKTYLEVVTSDHPREMLFKKPLYHIKVGRDDDKVVKFNYLDILNDNLDYLKSVIDSR</sequence>
<evidence type="ECO:0000313" key="2">
    <source>
        <dbReference type="EMBL" id="ODQ45272.1"/>
    </source>
</evidence>
<proteinExistence type="predicted"/>
<keyword evidence="1" id="KW-0812">Transmembrane</keyword>
<dbReference type="GeneID" id="30181347"/>
<dbReference type="Proteomes" id="UP000094455">
    <property type="component" value="Unassembled WGS sequence"/>
</dbReference>
<reference evidence="2 3" key="1">
    <citation type="journal article" date="2016" name="Proc. Natl. Acad. Sci. U.S.A.">
        <title>Comparative genomics of biotechnologically important yeasts.</title>
        <authorList>
            <person name="Riley R."/>
            <person name="Haridas S."/>
            <person name="Wolfe K.H."/>
            <person name="Lopes M.R."/>
            <person name="Hittinger C.T."/>
            <person name="Goeker M."/>
            <person name="Salamov A.A."/>
            <person name="Wisecaver J.H."/>
            <person name="Long T.M."/>
            <person name="Calvey C.H."/>
            <person name="Aerts A.L."/>
            <person name="Barry K.W."/>
            <person name="Choi C."/>
            <person name="Clum A."/>
            <person name="Coughlan A.Y."/>
            <person name="Deshpande S."/>
            <person name="Douglass A.P."/>
            <person name="Hanson S.J."/>
            <person name="Klenk H.-P."/>
            <person name="LaButti K.M."/>
            <person name="Lapidus A."/>
            <person name="Lindquist E.A."/>
            <person name="Lipzen A.M."/>
            <person name="Meier-Kolthoff J.P."/>
            <person name="Ohm R.A."/>
            <person name="Otillar R.P."/>
            <person name="Pangilinan J.L."/>
            <person name="Peng Y."/>
            <person name="Rokas A."/>
            <person name="Rosa C.A."/>
            <person name="Scheuner C."/>
            <person name="Sibirny A.A."/>
            <person name="Slot J.C."/>
            <person name="Stielow J.B."/>
            <person name="Sun H."/>
            <person name="Kurtzman C.P."/>
            <person name="Blackwell M."/>
            <person name="Grigoriev I.V."/>
            <person name="Jeffries T.W."/>
        </authorList>
    </citation>
    <scope>NUCLEOTIDE SEQUENCE [LARGE SCALE GENOMIC DNA]</scope>
    <source>
        <strain evidence="2 3">NRRL Y-2026</strain>
    </source>
</reference>
<evidence type="ECO:0000256" key="1">
    <source>
        <dbReference type="SAM" id="Phobius"/>
    </source>
</evidence>
<protein>
    <recommendedName>
        <fullName evidence="4">Peroxin-14</fullName>
    </recommendedName>
</protein>
<dbReference type="OrthoDB" id="3995126at2759"/>
<name>A0A1E3NGN2_9ASCO</name>
<keyword evidence="3" id="KW-1185">Reference proteome</keyword>
<evidence type="ECO:0000313" key="3">
    <source>
        <dbReference type="Proteomes" id="UP000094455"/>
    </source>
</evidence>